<protein>
    <submittedName>
        <fullName evidence="1">Uncharacterized protein</fullName>
    </submittedName>
</protein>
<evidence type="ECO:0000313" key="2">
    <source>
        <dbReference type="Proteomes" id="UP001348817"/>
    </source>
</evidence>
<dbReference type="EMBL" id="AP025318">
    <property type="protein sequence ID" value="BDD12300.1"/>
    <property type="molecule type" value="Genomic_DNA"/>
</dbReference>
<dbReference type="AlphaFoldDB" id="A0AAU9DIA1"/>
<accession>A0AAU9DIA1</accession>
<organism evidence="1 2">
    <name type="scientific">Fulvitalea axinellae</name>
    <dbReference type="NCBI Taxonomy" id="1182444"/>
    <lineage>
        <taxon>Bacteria</taxon>
        <taxon>Pseudomonadati</taxon>
        <taxon>Bacteroidota</taxon>
        <taxon>Cytophagia</taxon>
        <taxon>Cytophagales</taxon>
        <taxon>Persicobacteraceae</taxon>
        <taxon>Fulvitalea</taxon>
    </lineage>
</organism>
<dbReference type="Gene3D" id="3.40.50.720">
    <property type="entry name" value="NAD(P)-binding Rossmann-like Domain"/>
    <property type="match status" value="1"/>
</dbReference>
<dbReference type="RefSeq" id="WP_338395654.1">
    <property type="nucleotide sequence ID" value="NZ_AP025318.1"/>
</dbReference>
<geneLocation type="plasmid" evidence="1 2">
    <name>pFA4</name>
</geneLocation>
<keyword evidence="2" id="KW-1185">Reference proteome</keyword>
<reference evidence="1 2" key="1">
    <citation type="submission" date="2021-12" db="EMBL/GenBank/DDBJ databases">
        <title>Genome sequencing of bacteria with rrn-lacking chromosome and rrn-plasmid.</title>
        <authorList>
            <person name="Anda M."/>
            <person name="Iwasaki W."/>
        </authorList>
    </citation>
    <scope>NUCLEOTIDE SEQUENCE [LARGE SCALE GENOMIC DNA]</scope>
    <source>
        <strain evidence="1 2">DSM 100852</strain>
        <plasmid evidence="1 2">pFA4</plasmid>
    </source>
</reference>
<evidence type="ECO:0000313" key="1">
    <source>
        <dbReference type="EMBL" id="BDD12300.1"/>
    </source>
</evidence>
<proteinExistence type="predicted"/>
<dbReference type="KEGG" id="fax:FUAX_47320"/>
<gene>
    <name evidence="1" type="ORF">FUAX_47320</name>
</gene>
<dbReference type="Proteomes" id="UP001348817">
    <property type="component" value="Plasmid pFA4"/>
</dbReference>
<name>A0AAU9DIA1_9BACT</name>
<keyword evidence="1" id="KW-0614">Plasmid</keyword>
<sequence>MERIRLANCSVFKAPESLYIKQGDDSLMHLQGKELAQITAVVEATDGQELEADNLYALVADDFDNDREFFDAILEWLVVNKILERTKGKREHAGPYRVAFFTGESYCDKMGENLKKAFDNEPEWKIDTYPLAEDFSGPKPDLILVFSPLFDDYKKIRELDLWAYREDVPLLHLGVSSMSVTVGPLVMPSKRSPSLTCYAKRKLANTADASKYIEFLRQSEKQTVKRYDFSDFPFFGMMMEMAKNEVKRFLAYEGQYSGHITGKSVTMDFSDYGVETSRVLRVPGSEVYNQARNNPFNS</sequence>